<keyword evidence="11" id="KW-1185">Reference proteome</keyword>
<dbReference type="SUPFAM" id="SSF49464">
    <property type="entry name" value="Carboxypeptidase regulatory domain-like"/>
    <property type="match status" value="1"/>
</dbReference>
<keyword evidence="4 7" id="KW-0812">Transmembrane</keyword>
<dbReference type="Gene3D" id="2.170.130.10">
    <property type="entry name" value="TonB-dependent receptor, plug domain"/>
    <property type="match status" value="1"/>
</dbReference>
<dbReference type="InterPro" id="IPR012910">
    <property type="entry name" value="Plug_dom"/>
</dbReference>
<dbReference type="NCBIfam" id="TIGR04056">
    <property type="entry name" value="OMP_RagA_SusC"/>
    <property type="match status" value="1"/>
</dbReference>
<proteinExistence type="inferred from homology"/>
<dbReference type="Pfam" id="PF13715">
    <property type="entry name" value="CarbopepD_reg_2"/>
    <property type="match status" value="1"/>
</dbReference>
<feature type="signal peptide" evidence="8">
    <location>
        <begin position="1"/>
        <end position="21"/>
    </location>
</feature>
<keyword evidence="3 7" id="KW-1134">Transmembrane beta strand</keyword>
<dbReference type="SUPFAM" id="SSF56935">
    <property type="entry name" value="Porins"/>
    <property type="match status" value="1"/>
</dbReference>
<evidence type="ECO:0000256" key="1">
    <source>
        <dbReference type="ARBA" id="ARBA00004571"/>
    </source>
</evidence>
<dbReference type="InterPro" id="IPR036942">
    <property type="entry name" value="Beta-barrel_TonB_sf"/>
</dbReference>
<evidence type="ECO:0000313" key="11">
    <source>
        <dbReference type="Proteomes" id="UP000516439"/>
    </source>
</evidence>
<dbReference type="NCBIfam" id="TIGR04057">
    <property type="entry name" value="SusC_RagA_signa"/>
    <property type="match status" value="1"/>
</dbReference>
<evidence type="ECO:0000256" key="4">
    <source>
        <dbReference type="ARBA" id="ARBA00022692"/>
    </source>
</evidence>
<dbReference type="InterPro" id="IPR037066">
    <property type="entry name" value="Plug_dom_sf"/>
</dbReference>
<keyword evidence="6 7" id="KW-0998">Cell outer membrane</keyword>
<name>A0ABX6TKE4_9SPHI</name>
<keyword evidence="2 7" id="KW-0813">Transport</keyword>
<evidence type="ECO:0000256" key="2">
    <source>
        <dbReference type="ARBA" id="ARBA00022448"/>
    </source>
</evidence>
<feature type="chain" id="PRO_5046484042" evidence="8">
    <location>
        <begin position="22"/>
        <end position="1020"/>
    </location>
</feature>
<organism evidence="10 11">
    <name type="scientific">Pedobacter riviphilus</name>
    <dbReference type="NCBI Taxonomy" id="2766984"/>
    <lineage>
        <taxon>Bacteria</taxon>
        <taxon>Pseudomonadati</taxon>
        <taxon>Bacteroidota</taxon>
        <taxon>Sphingobacteriia</taxon>
        <taxon>Sphingobacteriales</taxon>
        <taxon>Sphingobacteriaceae</taxon>
        <taxon>Pedobacter</taxon>
    </lineage>
</organism>
<dbReference type="PROSITE" id="PS52016">
    <property type="entry name" value="TONB_DEPENDENT_REC_3"/>
    <property type="match status" value="1"/>
</dbReference>
<dbReference type="Gene3D" id="2.40.170.20">
    <property type="entry name" value="TonB-dependent receptor, beta-barrel domain"/>
    <property type="match status" value="1"/>
</dbReference>
<evidence type="ECO:0000259" key="9">
    <source>
        <dbReference type="Pfam" id="PF07715"/>
    </source>
</evidence>
<evidence type="ECO:0000256" key="7">
    <source>
        <dbReference type="PROSITE-ProRule" id="PRU01360"/>
    </source>
</evidence>
<dbReference type="Pfam" id="PF07715">
    <property type="entry name" value="Plug"/>
    <property type="match status" value="1"/>
</dbReference>
<protein>
    <submittedName>
        <fullName evidence="10">SusC/RagA family TonB-linked outer membrane protein</fullName>
    </submittedName>
</protein>
<sequence length="1020" mass="114137">MKRKLLSLIILCLVVAFPAFSQTKVITGKVTAAEDGLPIPAASIKIPGTKIGTQTDVNGKYSIAIPPSAKSIEFSFLGFATVRENINARAVINISLKSDATGLNDVVVTGYYKRNKESFTGASTTITRKELEKFNTNNIFLLIQSVDPAFKVAQNNVKGSNPNVVPEISIRGIGSVGSNVNTPLVILDGFQVSMERLYDLDINRIESITLLKDASATILYGSRGGNGVVIIETRLPKAGKFTVTYEARPTLTLVDLSAYNLMNANEKLTYEKLAGAYTFTNETVSDPFWTSDYQMKLDNLYAKRLIDVKSGVNTYWLSQPVTSSISTAHSLRIEGGNEEVRYSIDASYQDVKGAMKESGRKKYGAGFNLVYRIPNKISLRNYASLTGNNAYNSPYGSFSQYVNMNPYERIYDDSGQLISIYNKVGENFGNTFGGNVYNPLYNASLPYKDDSHSAIISNNLSLEWFALKDLKVDILATIEKQFDDSEKYISPLDTRFISVKAKEDKGSYVLTNGGAFRYEARLSLQYSKRIKKHQLNAVLAGELRASTVQKTIYSLTGFVDDRFVSPSLALKYATDTRPDYTETPERLLGIPFNIHYDYDNRFLLDLSSRIDGSSKFGKENRYGSFWSAGVGYNLHKEAFFENNIASQLRIYANVGENGNDSFSANMTSTSYQYSSNGVYNKQIVAQYTNQGNPSLTWPKVFQTDLGLQSKIFNRIDLRFDWYNKVTNRMISQITTAPSLGFPNNSIFENLGKVRNRGFEISTSTLVTNNDRNNFSWYINLNVVSNRSKLLEISDELKKLNESNVVRDTIGGVANIVRPSVYFEQGQSMGVIRGGRSLGIDPANGREMFLTSGGQVTYNWNSNNQTIIGNTEPKIEGVLGTTLSYGRLSIQANFNYSLGGDVYNQTLVDRVENATPYLNVDKRVLDERWKQPGDLVNFKGISDNTVTQVSSRFVQRENYIRFSNLNINYDLGQGLLRKLKLQRVKFNLSTNDLFRISTVHMERGTDYPFSRTYNAGFLIQF</sequence>
<dbReference type="InterPro" id="IPR039426">
    <property type="entry name" value="TonB-dep_rcpt-like"/>
</dbReference>
<evidence type="ECO:0000313" key="10">
    <source>
        <dbReference type="EMBL" id="QNR85152.1"/>
    </source>
</evidence>
<dbReference type="Gene3D" id="2.60.40.1120">
    <property type="entry name" value="Carboxypeptidase-like, regulatory domain"/>
    <property type="match status" value="1"/>
</dbReference>
<dbReference type="RefSeq" id="WP_190327672.1">
    <property type="nucleotide sequence ID" value="NZ_CP061171.1"/>
</dbReference>
<reference evidence="10 11" key="1">
    <citation type="submission" date="2020-09" db="EMBL/GenBank/DDBJ databases">
        <title>Pedobacter sp. SW-16 isolated from soil near Yeocheon.</title>
        <authorList>
            <person name="Im H.S."/>
            <person name="Joung Y."/>
            <person name="Lee S.-S."/>
        </authorList>
    </citation>
    <scope>NUCLEOTIDE SEQUENCE [LARGE SCALE GENOMIC DNA]</scope>
    <source>
        <strain evidence="10 11">SW-16</strain>
    </source>
</reference>
<accession>A0ABX6TKE4</accession>
<comment type="subcellular location">
    <subcellularLocation>
        <location evidence="1 7">Cell outer membrane</location>
        <topology evidence="1 7">Multi-pass membrane protein</topology>
    </subcellularLocation>
</comment>
<evidence type="ECO:0000256" key="3">
    <source>
        <dbReference type="ARBA" id="ARBA00022452"/>
    </source>
</evidence>
<keyword evidence="8" id="KW-0732">Signal</keyword>
<evidence type="ECO:0000256" key="6">
    <source>
        <dbReference type="ARBA" id="ARBA00023237"/>
    </source>
</evidence>
<dbReference type="InterPro" id="IPR023996">
    <property type="entry name" value="TonB-dep_OMP_SusC/RagA"/>
</dbReference>
<dbReference type="InterPro" id="IPR023997">
    <property type="entry name" value="TonB-dep_OMP_SusC/RagA_CS"/>
</dbReference>
<feature type="domain" description="TonB-dependent receptor plug" evidence="9">
    <location>
        <begin position="116"/>
        <end position="228"/>
    </location>
</feature>
<evidence type="ECO:0000256" key="8">
    <source>
        <dbReference type="SAM" id="SignalP"/>
    </source>
</evidence>
<dbReference type="Proteomes" id="UP000516439">
    <property type="component" value="Chromosome"/>
</dbReference>
<comment type="similarity">
    <text evidence="7">Belongs to the TonB-dependent receptor family.</text>
</comment>
<dbReference type="InterPro" id="IPR008969">
    <property type="entry name" value="CarboxyPept-like_regulatory"/>
</dbReference>
<evidence type="ECO:0000256" key="5">
    <source>
        <dbReference type="ARBA" id="ARBA00023136"/>
    </source>
</evidence>
<gene>
    <name evidence="10" type="ORF">H9N25_01185</name>
</gene>
<keyword evidence="5 7" id="KW-0472">Membrane</keyword>
<dbReference type="EMBL" id="CP061171">
    <property type="protein sequence ID" value="QNR85152.1"/>
    <property type="molecule type" value="Genomic_DNA"/>
</dbReference>